<dbReference type="Proteomes" id="UP000249239">
    <property type="component" value="Unassembled WGS sequence"/>
</dbReference>
<evidence type="ECO:0000259" key="11">
    <source>
        <dbReference type="PROSITE" id="PS52015"/>
    </source>
</evidence>
<evidence type="ECO:0000313" key="12">
    <source>
        <dbReference type="EMBL" id="PZX10965.1"/>
    </source>
</evidence>
<feature type="chain" id="PRO_5015992029" evidence="10">
    <location>
        <begin position="21"/>
        <end position="212"/>
    </location>
</feature>
<feature type="signal peptide" evidence="10">
    <location>
        <begin position="1"/>
        <end position="20"/>
    </location>
</feature>
<dbReference type="GO" id="GO:0098797">
    <property type="term" value="C:plasma membrane protein complex"/>
    <property type="evidence" value="ECO:0007669"/>
    <property type="project" value="TreeGrafter"/>
</dbReference>
<feature type="domain" description="TonB C-terminal" evidence="11">
    <location>
        <begin position="46"/>
        <end position="142"/>
    </location>
</feature>
<dbReference type="InterPro" id="IPR051045">
    <property type="entry name" value="TonB-dependent_transducer"/>
</dbReference>
<dbReference type="GO" id="GO:0015031">
    <property type="term" value="P:protein transport"/>
    <property type="evidence" value="ECO:0007669"/>
    <property type="project" value="UniProtKB-KW"/>
</dbReference>
<evidence type="ECO:0000256" key="1">
    <source>
        <dbReference type="ARBA" id="ARBA00004383"/>
    </source>
</evidence>
<keyword evidence="9" id="KW-0472">Membrane</keyword>
<dbReference type="GO" id="GO:0031992">
    <property type="term" value="F:energy transducer activity"/>
    <property type="evidence" value="ECO:0007669"/>
    <property type="project" value="TreeGrafter"/>
</dbReference>
<comment type="subcellular location">
    <subcellularLocation>
        <location evidence="1">Cell inner membrane</location>
        <topology evidence="1">Single-pass membrane protein</topology>
        <orientation evidence="1">Periplasmic side</orientation>
    </subcellularLocation>
</comment>
<dbReference type="SUPFAM" id="SSF74653">
    <property type="entry name" value="TolA/TonB C-terminal domain"/>
    <property type="match status" value="1"/>
</dbReference>
<dbReference type="PROSITE" id="PS52015">
    <property type="entry name" value="TONB_CTD"/>
    <property type="match status" value="1"/>
</dbReference>
<evidence type="ECO:0000256" key="10">
    <source>
        <dbReference type="SAM" id="SignalP"/>
    </source>
</evidence>
<evidence type="ECO:0000256" key="6">
    <source>
        <dbReference type="ARBA" id="ARBA00022692"/>
    </source>
</evidence>
<dbReference type="Pfam" id="PF03544">
    <property type="entry name" value="TonB_C"/>
    <property type="match status" value="1"/>
</dbReference>
<dbReference type="GO" id="GO:0055085">
    <property type="term" value="P:transmembrane transport"/>
    <property type="evidence" value="ECO:0007669"/>
    <property type="project" value="InterPro"/>
</dbReference>
<accession>A0A2W7MS35</accession>
<dbReference type="InterPro" id="IPR037682">
    <property type="entry name" value="TonB_C"/>
</dbReference>
<evidence type="ECO:0000256" key="4">
    <source>
        <dbReference type="ARBA" id="ARBA00022475"/>
    </source>
</evidence>
<evidence type="ECO:0000256" key="7">
    <source>
        <dbReference type="ARBA" id="ARBA00022927"/>
    </source>
</evidence>
<keyword evidence="3" id="KW-0813">Transport</keyword>
<keyword evidence="4" id="KW-1003">Cell membrane</keyword>
<name>A0A2W7MS35_9BACT</name>
<dbReference type="NCBIfam" id="TIGR01352">
    <property type="entry name" value="tonB_Cterm"/>
    <property type="match status" value="1"/>
</dbReference>
<keyword evidence="10" id="KW-0732">Signal</keyword>
<dbReference type="OrthoDB" id="1522859at2"/>
<dbReference type="AlphaFoldDB" id="A0A2W7MS35"/>
<evidence type="ECO:0000256" key="5">
    <source>
        <dbReference type="ARBA" id="ARBA00022519"/>
    </source>
</evidence>
<keyword evidence="7" id="KW-0653">Protein transport</keyword>
<dbReference type="Gene3D" id="3.30.1150.10">
    <property type="match status" value="1"/>
</dbReference>
<dbReference type="RefSeq" id="WP_111447014.1">
    <property type="nucleotide sequence ID" value="NZ_QKZK01000044.1"/>
</dbReference>
<keyword evidence="5" id="KW-0997">Cell inner membrane</keyword>
<evidence type="ECO:0000256" key="3">
    <source>
        <dbReference type="ARBA" id="ARBA00022448"/>
    </source>
</evidence>
<sequence>MKTYLSIFFTLFALAVSGKAMTSFNVNLMQPDSIFQQVDRVPYLKHHRNSLTRQINKSLQYPSLMKLQGVEGVVQVECLITPDGKLENCRIFKGVADTLDEEAIRVVYGLGAWAPAMRNGRPVAYRMLIPVDFVLTDSERKSAKALTPIDFENKPPLFVLDGKIVDGIVQIDSYNVRTIRVSKGDKAVERYGVKAKHGVVEITTKPGTPPVR</sequence>
<dbReference type="PANTHER" id="PTHR33446:SF2">
    <property type="entry name" value="PROTEIN TONB"/>
    <property type="match status" value="1"/>
</dbReference>
<dbReference type="InterPro" id="IPR006260">
    <property type="entry name" value="TonB/TolA_C"/>
</dbReference>
<reference evidence="12 13" key="1">
    <citation type="submission" date="2018-06" db="EMBL/GenBank/DDBJ databases">
        <title>Genomic Encyclopedia of Archaeal and Bacterial Type Strains, Phase II (KMG-II): from individual species to whole genera.</title>
        <authorList>
            <person name="Goeker M."/>
        </authorList>
    </citation>
    <scope>NUCLEOTIDE SEQUENCE [LARGE SCALE GENOMIC DNA]</scope>
    <source>
        <strain evidence="12 13">DSM 6779</strain>
    </source>
</reference>
<proteinExistence type="inferred from homology"/>
<gene>
    <name evidence="12" type="ORF">LX69_03225</name>
</gene>
<evidence type="ECO:0000256" key="2">
    <source>
        <dbReference type="ARBA" id="ARBA00006555"/>
    </source>
</evidence>
<comment type="similarity">
    <text evidence="2">Belongs to the TonB family.</text>
</comment>
<evidence type="ECO:0000256" key="8">
    <source>
        <dbReference type="ARBA" id="ARBA00022989"/>
    </source>
</evidence>
<comment type="caution">
    <text evidence="12">The sequence shown here is derived from an EMBL/GenBank/DDBJ whole genome shotgun (WGS) entry which is preliminary data.</text>
</comment>
<keyword evidence="6" id="KW-0812">Transmembrane</keyword>
<organism evidence="12 13">
    <name type="scientific">Breznakibacter xylanolyticus</name>
    <dbReference type="NCBI Taxonomy" id="990"/>
    <lineage>
        <taxon>Bacteria</taxon>
        <taxon>Pseudomonadati</taxon>
        <taxon>Bacteroidota</taxon>
        <taxon>Bacteroidia</taxon>
        <taxon>Marinilabiliales</taxon>
        <taxon>Marinilabiliaceae</taxon>
        <taxon>Breznakibacter</taxon>
    </lineage>
</organism>
<keyword evidence="8" id="KW-1133">Transmembrane helix</keyword>
<keyword evidence="13" id="KW-1185">Reference proteome</keyword>
<dbReference type="EMBL" id="QKZK01000044">
    <property type="protein sequence ID" value="PZX10965.1"/>
    <property type="molecule type" value="Genomic_DNA"/>
</dbReference>
<dbReference type="PANTHER" id="PTHR33446">
    <property type="entry name" value="PROTEIN TONB-RELATED"/>
    <property type="match status" value="1"/>
</dbReference>
<evidence type="ECO:0000256" key="9">
    <source>
        <dbReference type="ARBA" id="ARBA00023136"/>
    </source>
</evidence>
<evidence type="ECO:0000313" key="13">
    <source>
        <dbReference type="Proteomes" id="UP000249239"/>
    </source>
</evidence>
<protein>
    <submittedName>
        <fullName evidence="12">TonB family protein</fullName>
    </submittedName>
</protein>